<accession>A0A0K0G081</accession>
<organism evidence="2 3">
    <name type="scientific">Strongyloides venezuelensis</name>
    <name type="common">Threadworm</name>
    <dbReference type="NCBI Taxonomy" id="75913"/>
    <lineage>
        <taxon>Eukaryota</taxon>
        <taxon>Metazoa</taxon>
        <taxon>Ecdysozoa</taxon>
        <taxon>Nematoda</taxon>
        <taxon>Chromadorea</taxon>
        <taxon>Rhabditida</taxon>
        <taxon>Tylenchina</taxon>
        <taxon>Panagrolaimomorpha</taxon>
        <taxon>Strongyloidoidea</taxon>
        <taxon>Strongyloididae</taxon>
        <taxon>Strongyloides</taxon>
    </lineage>
</organism>
<evidence type="ECO:0000313" key="3">
    <source>
        <dbReference type="WBParaSite" id="SVE_1811500.1"/>
    </source>
</evidence>
<evidence type="ECO:0000313" key="2">
    <source>
        <dbReference type="Proteomes" id="UP000035680"/>
    </source>
</evidence>
<keyword evidence="2" id="KW-1185">Reference proteome</keyword>
<feature type="compositionally biased region" description="Basic and acidic residues" evidence="1">
    <location>
        <begin position="13"/>
        <end position="30"/>
    </location>
</feature>
<proteinExistence type="predicted"/>
<sequence>MRDKNPMTFFKTSDTKQSDRKISHTKESKSSRTFVKSTLFSDENEKQRVLLGEINSILEKDLGLSSYVLHVIEVEKDENLDMSKEIDVVTM</sequence>
<protein>
    <submittedName>
        <fullName evidence="3">Cation transporter</fullName>
    </submittedName>
</protein>
<reference evidence="2" key="1">
    <citation type="submission" date="2014-07" db="EMBL/GenBank/DDBJ databases">
        <authorList>
            <person name="Martin A.A"/>
            <person name="De Silva N."/>
        </authorList>
    </citation>
    <scope>NUCLEOTIDE SEQUENCE</scope>
</reference>
<dbReference type="WBParaSite" id="SVE_1811500.1">
    <property type="protein sequence ID" value="SVE_1811500.1"/>
    <property type="gene ID" value="SVE_1811500"/>
</dbReference>
<dbReference type="Proteomes" id="UP000035680">
    <property type="component" value="Unassembled WGS sequence"/>
</dbReference>
<evidence type="ECO:0000256" key="1">
    <source>
        <dbReference type="SAM" id="MobiDB-lite"/>
    </source>
</evidence>
<dbReference type="AlphaFoldDB" id="A0A0K0G081"/>
<reference evidence="3" key="2">
    <citation type="submission" date="2015-08" db="UniProtKB">
        <authorList>
            <consortium name="WormBaseParasite"/>
        </authorList>
    </citation>
    <scope>IDENTIFICATION</scope>
</reference>
<name>A0A0K0G081_STRVS</name>
<feature type="region of interest" description="Disordered" evidence="1">
    <location>
        <begin position="1"/>
        <end position="30"/>
    </location>
</feature>